<evidence type="ECO:0000313" key="3">
    <source>
        <dbReference type="Proteomes" id="UP000271098"/>
    </source>
</evidence>
<reference evidence="2 3" key="1">
    <citation type="submission" date="2018-11" db="EMBL/GenBank/DDBJ databases">
        <authorList>
            <consortium name="Pathogen Informatics"/>
        </authorList>
    </citation>
    <scope>NUCLEOTIDE SEQUENCE [LARGE SCALE GENOMIC DNA]</scope>
</reference>
<dbReference type="InterPro" id="IPR036875">
    <property type="entry name" value="Znf_CCHC_sf"/>
</dbReference>
<dbReference type="SUPFAM" id="SSF57756">
    <property type="entry name" value="Retrovirus zinc finger-like domains"/>
    <property type="match status" value="1"/>
</dbReference>
<dbReference type="EMBL" id="UYRT01003616">
    <property type="protein sequence ID" value="VDK34092.1"/>
    <property type="molecule type" value="Genomic_DNA"/>
</dbReference>
<dbReference type="PROSITE" id="PS51194">
    <property type="entry name" value="HELICASE_CTER"/>
    <property type="match status" value="1"/>
</dbReference>
<dbReference type="CDD" id="cd18787">
    <property type="entry name" value="SF2_C_DEAD"/>
    <property type="match status" value="1"/>
</dbReference>
<name>A0A3P6PBZ6_9BILA</name>
<dbReference type="SMART" id="SM00490">
    <property type="entry name" value="HELICc"/>
    <property type="match status" value="1"/>
</dbReference>
<evidence type="ECO:0000259" key="1">
    <source>
        <dbReference type="PROSITE" id="PS51194"/>
    </source>
</evidence>
<dbReference type="InterPro" id="IPR001650">
    <property type="entry name" value="Helicase_C-like"/>
</dbReference>
<dbReference type="AlphaFoldDB" id="A0A3P6PBZ6"/>
<feature type="domain" description="Helicase C-terminal" evidence="1">
    <location>
        <begin position="1"/>
        <end position="151"/>
    </location>
</feature>
<gene>
    <name evidence="2" type="ORF">GPUH_LOCUS2416</name>
</gene>
<dbReference type="Proteomes" id="UP000271098">
    <property type="component" value="Unassembled WGS sequence"/>
</dbReference>
<accession>A0A3P6PBZ6</accession>
<dbReference type="Pfam" id="PF00271">
    <property type="entry name" value="Helicase_C"/>
    <property type="match status" value="1"/>
</dbReference>
<protein>
    <recommendedName>
        <fullName evidence="1">Helicase C-terminal domain-containing protein</fullName>
    </recommendedName>
</protein>
<dbReference type="GO" id="GO:0008270">
    <property type="term" value="F:zinc ion binding"/>
    <property type="evidence" value="ECO:0007669"/>
    <property type="project" value="InterPro"/>
</dbReference>
<dbReference type="Gene3D" id="3.40.50.300">
    <property type="entry name" value="P-loop containing nucleotide triphosphate hydrolases"/>
    <property type="match status" value="1"/>
</dbReference>
<dbReference type="SUPFAM" id="SSF52540">
    <property type="entry name" value="P-loop containing nucleoside triphosphate hydrolases"/>
    <property type="match status" value="1"/>
</dbReference>
<dbReference type="PANTHER" id="PTHR47958">
    <property type="entry name" value="ATP-DEPENDENT RNA HELICASE DBP3"/>
    <property type="match status" value="1"/>
</dbReference>
<dbReference type="InterPro" id="IPR027417">
    <property type="entry name" value="P-loop_NTPase"/>
</dbReference>
<proteinExistence type="predicted"/>
<dbReference type="GO" id="GO:0003676">
    <property type="term" value="F:nucleic acid binding"/>
    <property type="evidence" value="ECO:0007669"/>
    <property type="project" value="InterPro"/>
</dbReference>
<evidence type="ECO:0000313" key="2">
    <source>
        <dbReference type="EMBL" id="VDK34092.1"/>
    </source>
</evidence>
<keyword evidence="3" id="KW-1185">Reference proteome</keyword>
<sequence length="186" mass="21175">MKKHRFFRVLIFAEKKSDVDNIYEYLLVKGVDVASLHGGKDQRDRHTGVDAFRRGEKDVLVATDVASKGLDFENIRHVINYDMPEDIENYEAGQELPLFLRDMGGAEVAQSDDSTNADDKGCAYCSGLGHRITNCPKLENVQTKVSFSDLCLFHYDLPNCRFWNPRYFCDAVRQELSYSANLHCPA</sequence>
<organism evidence="2 3">
    <name type="scientific">Gongylonema pulchrum</name>
    <dbReference type="NCBI Taxonomy" id="637853"/>
    <lineage>
        <taxon>Eukaryota</taxon>
        <taxon>Metazoa</taxon>
        <taxon>Ecdysozoa</taxon>
        <taxon>Nematoda</taxon>
        <taxon>Chromadorea</taxon>
        <taxon>Rhabditida</taxon>
        <taxon>Spirurina</taxon>
        <taxon>Spiruromorpha</taxon>
        <taxon>Spiruroidea</taxon>
        <taxon>Gongylonematidae</taxon>
        <taxon>Gongylonema</taxon>
    </lineage>
</organism>
<dbReference type="OrthoDB" id="196131at2759"/>